<reference evidence="1 2" key="1">
    <citation type="submission" date="2016-08" db="EMBL/GenBank/DDBJ databases">
        <title>Complete genome sequence of Fictibacillus arsenicus G25-54, a strain with toxicity to nematodes and a potential arsenic-resistance activity.</title>
        <authorList>
            <person name="Zheng Z."/>
        </authorList>
    </citation>
    <scope>NUCLEOTIDE SEQUENCE [LARGE SCALE GENOMIC DNA]</scope>
    <source>
        <strain evidence="1 2">G25-54</strain>
    </source>
</reference>
<gene>
    <name evidence="1" type="ORF">ABE41_015075</name>
</gene>
<dbReference type="EMBL" id="CP016761">
    <property type="protein sequence ID" value="ANX13329.1"/>
    <property type="molecule type" value="Genomic_DNA"/>
</dbReference>
<protein>
    <submittedName>
        <fullName evidence="1">Uncharacterized protein</fullName>
    </submittedName>
</protein>
<dbReference type="Proteomes" id="UP000077412">
    <property type="component" value="Chromosome"/>
</dbReference>
<organism evidence="1 2">
    <name type="scientific">Fictibacillus arsenicus</name>
    <dbReference type="NCBI Taxonomy" id="255247"/>
    <lineage>
        <taxon>Bacteria</taxon>
        <taxon>Bacillati</taxon>
        <taxon>Bacillota</taxon>
        <taxon>Bacilli</taxon>
        <taxon>Bacillales</taxon>
        <taxon>Fictibacillaceae</taxon>
        <taxon>Fictibacillus</taxon>
    </lineage>
</organism>
<proteinExistence type="predicted"/>
<accession>A0A1B1Z7L9</accession>
<dbReference type="KEGG" id="far:ABE41_015075"/>
<dbReference type="AlphaFoldDB" id="A0A1B1Z7L9"/>
<dbReference type="RefSeq" id="WP_066291990.1">
    <property type="nucleotide sequence ID" value="NZ_CP016761.1"/>
</dbReference>
<dbReference type="OrthoDB" id="2801746at2"/>
<sequence>MEEQSAFKDFIEGKITEETFFSKKTDNAGRLSIDFEELDLLKNNMNLFRKFLLALSLKGRIRILLHYQLLGMTHESLTDKYGIPKDQLRVLKGQHDPKEKYKGEIRTIIKNNIPNDLYAALAIFTRLPEPWIREKVPNSFWSVAHFEKIADFLSLDEFLVYLNETEKKALKSKKEKHRRPNNQWVFDIRGVILQFNSKHKIYLRIAIYELGGFVIEVFSEKNEIYDFIILQEILLGFGPIQTGYFETIIKKRLNPVIICKSRSQILNTPIELKPFITL</sequence>
<evidence type="ECO:0000313" key="1">
    <source>
        <dbReference type="EMBL" id="ANX13329.1"/>
    </source>
</evidence>
<evidence type="ECO:0000313" key="2">
    <source>
        <dbReference type="Proteomes" id="UP000077412"/>
    </source>
</evidence>
<keyword evidence="2" id="KW-1185">Reference proteome</keyword>
<name>A0A1B1Z7L9_9BACL</name>